<dbReference type="Proteomes" id="UP001454036">
    <property type="component" value="Unassembled WGS sequence"/>
</dbReference>
<evidence type="ECO:0008006" key="4">
    <source>
        <dbReference type="Google" id="ProtNLM"/>
    </source>
</evidence>
<dbReference type="EMBL" id="BAABME010000252">
    <property type="protein sequence ID" value="GAA0141137.1"/>
    <property type="molecule type" value="Genomic_DNA"/>
</dbReference>
<comment type="caution">
    <text evidence="2">The sequence shown here is derived from an EMBL/GenBank/DDBJ whole genome shotgun (WGS) entry which is preliminary data.</text>
</comment>
<keyword evidence="3" id="KW-1185">Reference proteome</keyword>
<organism evidence="2 3">
    <name type="scientific">Lithospermum erythrorhizon</name>
    <name type="common">Purple gromwell</name>
    <name type="synonym">Lithospermum officinale var. erythrorhizon</name>
    <dbReference type="NCBI Taxonomy" id="34254"/>
    <lineage>
        <taxon>Eukaryota</taxon>
        <taxon>Viridiplantae</taxon>
        <taxon>Streptophyta</taxon>
        <taxon>Embryophyta</taxon>
        <taxon>Tracheophyta</taxon>
        <taxon>Spermatophyta</taxon>
        <taxon>Magnoliopsida</taxon>
        <taxon>eudicotyledons</taxon>
        <taxon>Gunneridae</taxon>
        <taxon>Pentapetalae</taxon>
        <taxon>asterids</taxon>
        <taxon>lamiids</taxon>
        <taxon>Boraginales</taxon>
        <taxon>Boraginaceae</taxon>
        <taxon>Boraginoideae</taxon>
        <taxon>Lithospermeae</taxon>
        <taxon>Lithospermum</taxon>
    </lineage>
</organism>
<gene>
    <name evidence="2" type="ORF">LIER_02351</name>
</gene>
<evidence type="ECO:0000256" key="1">
    <source>
        <dbReference type="SAM" id="MobiDB-lite"/>
    </source>
</evidence>
<accession>A0AAV3NQH8</accession>
<reference evidence="2 3" key="1">
    <citation type="submission" date="2024-01" db="EMBL/GenBank/DDBJ databases">
        <title>The complete chloroplast genome sequence of Lithospermum erythrorhizon: insights into the phylogenetic relationship among Boraginaceae species and the maternal lineages of purple gromwells.</title>
        <authorList>
            <person name="Okada T."/>
            <person name="Watanabe K."/>
        </authorList>
    </citation>
    <scope>NUCLEOTIDE SEQUENCE [LARGE SCALE GENOMIC DNA]</scope>
</reference>
<feature type="region of interest" description="Disordered" evidence="1">
    <location>
        <begin position="1"/>
        <end position="34"/>
    </location>
</feature>
<sequence>MSNSTNSRPEGRGYNNDAQSFSSPQVSSSFDALAGREPSAPFQATPWLPGLPRLLVILQAKIIRVDFHRCGSKLSEKYLAELRSSYNIPSSVMLIRPNATDRAHIPPLAAGLFPMADADPEALEALRVSFCVPGHASLPPPAAPIATPNRLPMRPPASEPVVVSSSSEEDETMSPLLKRIPRGKL</sequence>
<name>A0AAV3NQH8_LITER</name>
<feature type="region of interest" description="Disordered" evidence="1">
    <location>
        <begin position="143"/>
        <end position="185"/>
    </location>
</feature>
<evidence type="ECO:0000313" key="3">
    <source>
        <dbReference type="Proteomes" id="UP001454036"/>
    </source>
</evidence>
<proteinExistence type="predicted"/>
<dbReference type="AlphaFoldDB" id="A0AAV3NQH8"/>
<feature type="compositionally biased region" description="Low complexity" evidence="1">
    <location>
        <begin position="19"/>
        <end position="30"/>
    </location>
</feature>
<evidence type="ECO:0000313" key="2">
    <source>
        <dbReference type="EMBL" id="GAA0141137.1"/>
    </source>
</evidence>
<protein>
    <recommendedName>
        <fullName evidence="4">UBX domain-containing protein</fullName>
    </recommendedName>
</protein>